<dbReference type="CDD" id="cd06170">
    <property type="entry name" value="LuxR_C_like"/>
    <property type="match status" value="1"/>
</dbReference>
<dbReference type="PROSITE" id="PS00622">
    <property type="entry name" value="HTH_LUXR_1"/>
    <property type="match status" value="1"/>
</dbReference>
<sequence>MRVLVVGDDVLARRGVLAALDAEPGMVVVGEHGPGPAVLTTLAEREPDVLLLHSLRADAAAPVLTAVQNLVRHSTRVVRVLHIGVRAGDTLPGPEDAVCGSLPASATPEEVVAAVRVAAAGFELTRPGPPRTPTGGTDRGREPAGHDGLSDRECDVLTLVAKGMSNAEIAGALTVSEHTVKSHVRNLLGKLGLRNRTHAVIYAFESGLVAAEQRAPR</sequence>
<dbReference type="EMBL" id="MSIE01000014">
    <property type="protein sequence ID" value="OLF17857.1"/>
    <property type="molecule type" value="Genomic_DNA"/>
</dbReference>
<dbReference type="Proteomes" id="UP000185596">
    <property type="component" value="Unassembled WGS sequence"/>
</dbReference>
<dbReference type="InterPro" id="IPR000792">
    <property type="entry name" value="Tscrpt_reg_LuxR_C"/>
</dbReference>
<reference evidence="6 7" key="1">
    <citation type="submission" date="2016-12" db="EMBL/GenBank/DDBJ databases">
        <title>The draft genome sequence of Actinophytocola sp. 11-183.</title>
        <authorList>
            <person name="Wang W."/>
            <person name="Yuan L."/>
        </authorList>
    </citation>
    <scope>NUCLEOTIDE SEQUENCE [LARGE SCALE GENOMIC DNA]</scope>
    <source>
        <strain evidence="6 7">11-183</strain>
    </source>
</reference>
<evidence type="ECO:0000256" key="2">
    <source>
        <dbReference type="ARBA" id="ARBA00023125"/>
    </source>
</evidence>
<keyword evidence="2" id="KW-0238">DNA-binding</keyword>
<dbReference type="AlphaFoldDB" id="A0A1Q8CU20"/>
<feature type="compositionally biased region" description="Basic and acidic residues" evidence="4">
    <location>
        <begin position="138"/>
        <end position="149"/>
    </location>
</feature>
<evidence type="ECO:0000313" key="6">
    <source>
        <dbReference type="EMBL" id="OLF17857.1"/>
    </source>
</evidence>
<dbReference type="SMART" id="SM00421">
    <property type="entry name" value="HTH_LUXR"/>
    <property type="match status" value="1"/>
</dbReference>
<dbReference type="InterPro" id="IPR011006">
    <property type="entry name" value="CheY-like_superfamily"/>
</dbReference>
<name>A0A1Q8CU20_9PSEU</name>
<dbReference type="PRINTS" id="PR00038">
    <property type="entry name" value="HTHLUXR"/>
</dbReference>
<dbReference type="GO" id="GO:0006355">
    <property type="term" value="P:regulation of DNA-templated transcription"/>
    <property type="evidence" value="ECO:0007669"/>
    <property type="project" value="InterPro"/>
</dbReference>
<evidence type="ECO:0000256" key="4">
    <source>
        <dbReference type="SAM" id="MobiDB-lite"/>
    </source>
</evidence>
<dbReference type="InterPro" id="IPR039420">
    <property type="entry name" value="WalR-like"/>
</dbReference>
<dbReference type="SUPFAM" id="SSF46894">
    <property type="entry name" value="C-terminal effector domain of the bipartite response regulators"/>
    <property type="match status" value="1"/>
</dbReference>
<dbReference type="Gene3D" id="3.40.50.2300">
    <property type="match status" value="1"/>
</dbReference>
<protein>
    <recommendedName>
        <fullName evidence="5">HTH luxR-type domain-containing protein</fullName>
    </recommendedName>
</protein>
<dbReference type="PROSITE" id="PS50043">
    <property type="entry name" value="HTH_LUXR_2"/>
    <property type="match status" value="1"/>
</dbReference>
<proteinExistence type="predicted"/>
<dbReference type="PANTHER" id="PTHR43214">
    <property type="entry name" value="TWO-COMPONENT RESPONSE REGULATOR"/>
    <property type="match status" value="1"/>
</dbReference>
<keyword evidence="3" id="KW-0804">Transcription</keyword>
<comment type="caution">
    <text evidence="6">The sequence shown here is derived from an EMBL/GenBank/DDBJ whole genome shotgun (WGS) entry which is preliminary data.</text>
</comment>
<gene>
    <name evidence="6" type="ORF">BU204_10000</name>
</gene>
<evidence type="ECO:0000313" key="7">
    <source>
        <dbReference type="Proteomes" id="UP000185596"/>
    </source>
</evidence>
<dbReference type="InterPro" id="IPR016032">
    <property type="entry name" value="Sig_transdc_resp-reg_C-effctor"/>
</dbReference>
<dbReference type="SUPFAM" id="SSF52172">
    <property type="entry name" value="CheY-like"/>
    <property type="match status" value="1"/>
</dbReference>
<feature type="region of interest" description="Disordered" evidence="4">
    <location>
        <begin position="124"/>
        <end position="149"/>
    </location>
</feature>
<dbReference type="GO" id="GO:0003677">
    <property type="term" value="F:DNA binding"/>
    <property type="evidence" value="ECO:0007669"/>
    <property type="project" value="UniProtKB-KW"/>
</dbReference>
<evidence type="ECO:0000259" key="5">
    <source>
        <dbReference type="PROSITE" id="PS50043"/>
    </source>
</evidence>
<evidence type="ECO:0000256" key="1">
    <source>
        <dbReference type="ARBA" id="ARBA00023015"/>
    </source>
</evidence>
<dbReference type="PANTHER" id="PTHR43214:SF24">
    <property type="entry name" value="TRANSCRIPTIONAL REGULATORY PROTEIN NARL-RELATED"/>
    <property type="match status" value="1"/>
</dbReference>
<keyword evidence="7" id="KW-1185">Reference proteome</keyword>
<dbReference type="STRING" id="1912961.BU204_10000"/>
<organism evidence="6 7">
    <name type="scientific">Actinophytocola xanthii</name>
    <dbReference type="NCBI Taxonomy" id="1912961"/>
    <lineage>
        <taxon>Bacteria</taxon>
        <taxon>Bacillati</taxon>
        <taxon>Actinomycetota</taxon>
        <taxon>Actinomycetes</taxon>
        <taxon>Pseudonocardiales</taxon>
        <taxon>Pseudonocardiaceae</taxon>
    </lineage>
</organism>
<feature type="domain" description="HTH luxR-type" evidence="5">
    <location>
        <begin position="142"/>
        <end position="207"/>
    </location>
</feature>
<accession>A0A1Q8CU20</accession>
<evidence type="ECO:0000256" key="3">
    <source>
        <dbReference type="ARBA" id="ARBA00023163"/>
    </source>
</evidence>
<keyword evidence="1" id="KW-0805">Transcription regulation</keyword>
<dbReference type="Pfam" id="PF00196">
    <property type="entry name" value="GerE"/>
    <property type="match status" value="1"/>
</dbReference>